<evidence type="ECO:0000313" key="14">
    <source>
        <dbReference type="Proteomes" id="UP000026960"/>
    </source>
</evidence>
<feature type="compositionally biased region" description="Low complexity" evidence="10">
    <location>
        <begin position="403"/>
        <end position="430"/>
    </location>
</feature>
<dbReference type="Gene3D" id="4.10.1100.10">
    <property type="entry name" value="Transcription factor, SBP-box domain"/>
    <property type="match status" value="1"/>
</dbReference>
<evidence type="ECO:0000256" key="2">
    <source>
        <dbReference type="ARBA" id="ARBA00022723"/>
    </source>
</evidence>
<dbReference type="Pfam" id="PF26102">
    <property type="entry name" value="Ig_SPL7"/>
    <property type="match status" value="1"/>
</dbReference>
<feature type="compositionally biased region" description="Polar residues" evidence="10">
    <location>
        <begin position="496"/>
        <end position="514"/>
    </location>
</feature>
<feature type="region of interest" description="Disordered" evidence="10">
    <location>
        <begin position="73"/>
        <end position="112"/>
    </location>
</feature>
<name>A0A0D3H239_9ORYZ</name>
<evidence type="ECO:0000256" key="9">
    <source>
        <dbReference type="PROSITE-ProRule" id="PRU00470"/>
    </source>
</evidence>
<proteinExistence type="predicted"/>
<dbReference type="GO" id="GO:0003677">
    <property type="term" value="F:DNA binding"/>
    <property type="evidence" value="ECO:0007669"/>
    <property type="project" value="UniProtKB-KW"/>
</dbReference>
<evidence type="ECO:0000313" key="13">
    <source>
        <dbReference type="EnsemblPlants" id="OBART08G20320.1"/>
    </source>
</evidence>
<evidence type="ECO:0000256" key="8">
    <source>
        <dbReference type="ARBA" id="ARBA00023242"/>
    </source>
</evidence>
<dbReference type="Pfam" id="PF03110">
    <property type="entry name" value="SBP"/>
    <property type="match status" value="1"/>
</dbReference>
<dbReference type="PaxDb" id="65489-OBART08G20320.1"/>
<keyword evidence="2" id="KW-0479">Metal-binding</keyword>
<feature type="compositionally biased region" description="Gly residues" evidence="10">
    <location>
        <begin position="164"/>
        <end position="177"/>
    </location>
</feature>
<dbReference type="Gramene" id="OBART08G20320.1">
    <property type="protein sequence ID" value="OBART08G20320.1"/>
    <property type="gene ID" value="OBART08G20320"/>
</dbReference>
<keyword evidence="11" id="KW-1133">Transmembrane helix</keyword>
<dbReference type="PROSITE" id="PS51141">
    <property type="entry name" value="ZF_SBP"/>
    <property type="match status" value="1"/>
</dbReference>
<evidence type="ECO:0000256" key="1">
    <source>
        <dbReference type="ARBA" id="ARBA00004123"/>
    </source>
</evidence>
<dbReference type="eggNOG" id="ENOG502QS71">
    <property type="taxonomic scope" value="Eukaryota"/>
</dbReference>
<dbReference type="EnsemblPlants" id="OBART08G20320.1">
    <property type="protein sequence ID" value="OBART08G20320.1"/>
    <property type="gene ID" value="OBART08G20320"/>
</dbReference>
<reference evidence="13" key="2">
    <citation type="submission" date="2015-03" db="UniProtKB">
        <authorList>
            <consortium name="EnsemblPlants"/>
        </authorList>
    </citation>
    <scope>IDENTIFICATION</scope>
</reference>
<evidence type="ECO:0000256" key="5">
    <source>
        <dbReference type="ARBA" id="ARBA00023015"/>
    </source>
</evidence>
<evidence type="ECO:0000256" key="7">
    <source>
        <dbReference type="ARBA" id="ARBA00023163"/>
    </source>
</evidence>
<feature type="compositionally biased region" description="Low complexity" evidence="10">
    <location>
        <begin position="125"/>
        <end position="135"/>
    </location>
</feature>
<evidence type="ECO:0000259" key="12">
    <source>
        <dbReference type="PROSITE" id="PS51141"/>
    </source>
</evidence>
<feature type="domain" description="SBP-type" evidence="12">
    <location>
        <begin position="184"/>
        <end position="261"/>
    </location>
</feature>
<dbReference type="AlphaFoldDB" id="A0A0D3H239"/>
<protein>
    <recommendedName>
        <fullName evidence="12">SBP-type domain-containing protein</fullName>
    </recommendedName>
</protein>
<dbReference type="PANTHER" id="PTHR31251">
    <property type="entry name" value="SQUAMOSA PROMOTER-BINDING-LIKE PROTEIN 4"/>
    <property type="match status" value="1"/>
</dbReference>
<keyword evidence="11" id="KW-0812">Transmembrane</keyword>
<dbReference type="GO" id="GO:0005634">
    <property type="term" value="C:nucleus"/>
    <property type="evidence" value="ECO:0007669"/>
    <property type="project" value="UniProtKB-SubCell"/>
</dbReference>
<keyword evidence="5" id="KW-0805">Transcription regulation</keyword>
<dbReference type="STRING" id="65489.A0A0D3H239"/>
<feature type="transmembrane region" description="Helical" evidence="11">
    <location>
        <begin position="1100"/>
        <end position="1122"/>
    </location>
</feature>
<feature type="region of interest" description="Disordered" evidence="10">
    <location>
        <begin position="327"/>
        <end position="382"/>
    </location>
</feature>
<organism evidence="13">
    <name type="scientific">Oryza barthii</name>
    <dbReference type="NCBI Taxonomy" id="65489"/>
    <lineage>
        <taxon>Eukaryota</taxon>
        <taxon>Viridiplantae</taxon>
        <taxon>Streptophyta</taxon>
        <taxon>Embryophyta</taxon>
        <taxon>Tracheophyta</taxon>
        <taxon>Spermatophyta</taxon>
        <taxon>Magnoliopsida</taxon>
        <taxon>Liliopsida</taxon>
        <taxon>Poales</taxon>
        <taxon>Poaceae</taxon>
        <taxon>BOP clade</taxon>
        <taxon>Oryzoideae</taxon>
        <taxon>Oryzeae</taxon>
        <taxon>Oryzinae</taxon>
        <taxon>Oryza</taxon>
    </lineage>
</organism>
<dbReference type="InterPro" id="IPR036893">
    <property type="entry name" value="SBP_sf"/>
</dbReference>
<dbReference type="Proteomes" id="UP000026960">
    <property type="component" value="Chromosome 8"/>
</dbReference>
<keyword evidence="11" id="KW-0472">Membrane</keyword>
<comment type="subcellular location">
    <subcellularLocation>
        <location evidence="1">Nucleus</location>
    </subcellularLocation>
</comment>
<feature type="compositionally biased region" description="Basic and acidic residues" evidence="10">
    <location>
        <begin position="450"/>
        <end position="466"/>
    </location>
</feature>
<keyword evidence="4" id="KW-0862">Zinc</keyword>
<dbReference type="GO" id="GO:0008270">
    <property type="term" value="F:zinc ion binding"/>
    <property type="evidence" value="ECO:0007669"/>
    <property type="project" value="UniProtKB-KW"/>
</dbReference>
<feature type="compositionally biased region" description="Polar residues" evidence="10">
    <location>
        <begin position="345"/>
        <end position="375"/>
    </location>
</feature>
<reference evidence="13" key="1">
    <citation type="journal article" date="2009" name="Rice">
        <title>De Novo Next Generation Sequencing of Plant Genomes.</title>
        <authorList>
            <person name="Rounsley S."/>
            <person name="Marri P.R."/>
            <person name="Yu Y."/>
            <person name="He R."/>
            <person name="Sisneros N."/>
            <person name="Goicoechea J.L."/>
            <person name="Lee S.J."/>
            <person name="Angelova A."/>
            <person name="Kudrna D."/>
            <person name="Luo M."/>
            <person name="Affourtit J."/>
            <person name="Desany B."/>
            <person name="Knight J."/>
            <person name="Niazi F."/>
            <person name="Egholm M."/>
            <person name="Wing R.A."/>
        </authorList>
    </citation>
    <scope>NUCLEOTIDE SEQUENCE [LARGE SCALE GENOMIC DNA]</scope>
    <source>
        <strain evidence="13">cv. IRGC 105608</strain>
    </source>
</reference>
<evidence type="ECO:0000256" key="10">
    <source>
        <dbReference type="SAM" id="MobiDB-lite"/>
    </source>
</evidence>
<dbReference type="SUPFAM" id="SSF103612">
    <property type="entry name" value="SBT domain"/>
    <property type="match status" value="1"/>
</dbReference>
<sequence>MQREVGPQVAPPMFLHQIQPLPPHATAAKKRGNPWPAAAVAAAEAKGGGNWNPRMWDWDSRALTAKPSSDALRVNAGLSHHQQQQQQSPPAVAKAAEALRQGGGGSGGLNLQLGLREDAATPMDVSPAATTVSSSPSPPASSAPAQEPVVRPSKRVRSGSPGSASGGGGGGGGGGNSGGGGGSYPMCQVDDCRADLTNAKDYHRRHKVCEIHGKTTKALVGNQMQRFCQQCSRFHPLSEFDEGKRSCRRRLAGHNRRRRKTQPTDVASQLLLPGNQENAANRTQDIVNLITVIARLQGSNVGKLPSIPPIPDKDNLVQIISKINSINNGNSASKSPPSEAVDLNASHSQQQDSVQRTTNGFEKQTNGLDKQTNGFDKQADGFDKQAVPSTMDLLAVLSTALATSNPDSNTSQSQGSSDSSGNNKSKSQSTEPANVVNSHEKSIRVFSATRKNDALERSPEMYKQPDQETPPYLSLRLFGSTEEDVPCKMDTANKYLSSESSNPLDERSPSSSPPVTHKFFPIRSVDEDARIADYGEDIATVEVSTSRAWRAPPLELFKDSERPIENGSPPNPAYQSCYTSTSCSDHSPSTSNSDGQDRTGRIIFKLFGKEPSTIPGNLRGEIVNWLKHSPNEMEGYIRPGCLVLSMYLSMPAIAWDELEENLLQRVNTLVQGSDLDFWRKGRFLVRTDAQLVSYKDGATRLSKSWRTWNTPELTFVSPIAVVGGRKTSLILKGRNLTIPGTQIHCTSTGKYISKEVLCSAYPGTIYDDSGVETFDLPGEPHLILGRYFIEVENRFRGNSFPVIIANSSVCQELRSLEAELEGSQFVDGSSDDQAHDARRLKPKDEVLHFLNELGWLFQKAAASTSAEKSDSSGLDLMYFSTARFRYLLLFSSERDWCSLTKTLLEILAKRSLASDELSQETLEMLSEIHLLNRAVKRKSSHMARLLVQFVVMCPDDSKLYPFLPNVAGPGGLTPLHLAASIEDAVDIVDALTDDPQQIGLSCWHSALDDDGQSPETYAKLRNNNAYNELVAQKLVDRKNNQVTIMVGKEEIHMDQSGNVGEKNKSAIQALQIRSCNQCAILDAGLLRRPMHSRGLLARPYIHSMLAIAAVCVCVCVFMRALLRFNSGRSFKWERLDFGTI</sequence>
<keyword evidence="7" id="KW-0804">Transcription</keyword>
<evidence type="ECO:0000256" key="4">
    <source>
        <dbReference type="ARBA" id="ARBA00022833"/>
    </source>
</evidence>
<keyword evidence="14" id="KW-1185">Reference proteome</keyword>
<dbReference type="InterPro" id="IPR044817">
    <property type="entry name" value="SBP-like"/>
</dbReference>
<dbReference type="InterPro" id="IPR004333">
    <property type="entry name" value="SBP_dom"/>
</dbReference>
<keyword evidence="8" id="KW-0539">Nucleus</keyword>
<dbReference type="HOGENOM" id="CLU_006255_0_0_1"/>
<evidence type="ECO:0000256" key="11">
    <source>
        <dbReference type="SAM" id="Phobius"/>
    </source>
</evidence>
<feature type="region of interest" description="Disordered" evidence="10">
    <location>
        <begin position="558"/>
        <end position="597"/>
    </location>
</feature>
<dbReference type="FunFam" id="4.10.1100.10:FF:000001">
    <property type="entry name" value="Squamosa promoter-binding-like protein 14"/>
    <property type="match status" value="1"/>
</dbReference>
<feature type="region of interest" description="Disordered" evidence="10">
    <location>
        <begin position="403"/>
        <end position="472"/>
    </location>
</feature>
<feature type="region of interest" description="Disordered" evidence="10">
    <location>
        <begin position="124"/>
        <end position="177"/>
    </location>
</feature>
<feature type="region of interest" description="Disordered" evidence="10">
    <location>
        <begin position="496"/>
        <end position="517"/>
    </location>
</feature>
<keyword evidence="6" id="KW-0238">DNA-binding</keyword>
<dbReference type="PANTHER" id="PTHR31251:SF196">
    <property type="entry name" value="SQUAMOSA PROMOTER-BINDING-LIKE PROTEIN 15"/>
    <property type="match status" value="1"/>
</dbReference>
<accession>A0A0D3H239</accession>
<evidence type="ECO:0000256" key="3">
    <source>
        <dbReference type="ARBA" id="ARBA00022771"/>
    </source>
</evidence>
<evidence type="ECO:0000256" key="6">
    <source>
        <dbReference type="ARBA" id="ARBA00023125"/>
    </source>
</evidence>
<keyword evidence="3 9" id="KW-0863">Zinc-finger</keyword>
<feature type="compositionally biased region" description="Low complexity" evidence="10">
    <location>
        <begin position="579"/>
        <end position="593"/>
    </location>
</feature>